<organism evidence="4 5">
    <name type="scientific">Pedobacter nyackensis</name>
    <dbReference type="NCBI Taxonomy" id="475255"/>
    <lineage>
        <taxon>Bacteria</taxon>
        <taxon>Pseudomonadati</taxon>
        <taxon>Bacteroidota</taxon>
        <taxon>Sphingobacteriia</taxon>
        <taxon>Sphingobacteriales</taxon>
        <taxon>Sphingobacteriaceae</taxon>
        <taxon>Pedobacter</taxon>
    </lineage>
</organism>
<proteinExistence type="predicted"/>
<dbReference type="InterPro" id="IPR029055">
    <property type="entry name" value="Ntn_hydrolases_N"/>
</dbReference>
<evidence type="ECO:0000256" key="1">
    <source>
        <dbReference type="PIRSR" id="PIRSR600246-1"/>
    </source>
</evidence>
<evidence type="ECO:0000313" key="4">
    <source>
        <dbReference type="EMBL" id="SMC76065.1"/>
    </source>
</evidence>
<gene>
    <name evidence="4" type="ORF">SAMN04488101_102779</name>
</gene>
<protein>
    <submittedName>
        <fullName evidence="4">L-asparaginase</fullName>
    </submittedName>
</protein>
<dbReference type="STRING" id="475255.SAMN04488101_102779"/>
<dbReference type="Gene3D" id="3.60.20.30">
    <property type="entry name" value="(Glycosyl)asparaginase"/>
    <property type="match status" value="1"/>
</dbReference>
<evidence type="ECO:0000256" key="2">
    <source>
        <dbReference type="PIRSR" id="PIRSR600246-2"/>
    </source>
</evidence>
<name>A0A1W2BSU8_9SPHI</name>
<accession>A0A1W2BSU8</accession>
<dbReference type="Proteomes" id="UP000192678">
    <property type="component" value="Unassembled WGS sequence"/>
</dbReference>
<sequence>MKIIIHGGFFSESSTNQETKKAKQDALSNIVQQGYAYLKTHTALETVVFTTGLLEDNELFNAGLGSQIQSDGKVRLSASLMDGKTQKFSGVINIENVQHPIQVSEKLLAYDDRVLSGEGALTFARSNGFGLYDPITPQRQREYETKRDESLRKGTVGCVALDQYGNLAAATSTGGKGFEIPCRVSDSATVAGNFANQHAAISCTGVGEDIVSAGLATKIVTRVTDGFTLKAACDKSFQELSVFDGFAGVIGITASGEVYHTDSHPYMVWAAIDETLKVFG</sequence>
<feature type="active site" description="Nucleophile" evidence="1">
    <location>
        <position position="155"/>
    </location>
</feature>
<feature type="binding site" evidence="2">
    <location>
        <begin position="204"/>
        <end position="207"/>
    </location>
    <ligand>
        <name>substrate</name>
    </ligand>
</feature>
<dbReference type="EMBL" id="FWYB01000002">
    <property type="protein sequence ID" value="SMC76065.1"/>
    <property type="molecule type" value="Genomic_DNA"/>
</dbReference>
<dbReference type="SUPFAM" id="SSF56235">
    <property type="entry name" value="N-terminal nucleophile aminohydrolases (Ntn hydrolases)"/>
    <property type="match status" value="1"/>
</dbReference>
<evidence type="ECO:0000313" key="5">
    <source>
        <dbReference type="Proteomes" id="UP000192678"/>
    </source>
</evidence>
<feature type="binding site" evidence="2">
    <location>
        <begin position="183"/>
        <end position="186"/>
    </location>
    <ligand>
        <name>substrate</name>
    </ligand>
</feature>
<reference evidence="4 5" key="1">
    <citation type="submission" date="2017-04" db="EMBL/GenBank/DDBJ databases">
        <authorList>
            <person name="Afonso C.L."/>
            <person name="Miller P.J."/>
            <person name="Scott M.A."/>
            <person name="Spackman E."/>
            <person name="Goraichik I."/>
            <person name="Dimitrov K.M."/>
            <person name="Suarez D.L."/>
            <person name="Swayne D.E."/>
        </authorList>
    </citation>
    <scope>NUCLEOTIDE SEQUENCE [LARGE SCALE GENOMIC DNA]</scope>
    <source>
        <strain evidence="4 5">DSM 19625</strain>
    </source>
</reference>
<dbReference type="Pfam" id="PF01112">
    <property type="entry name" value="Asparaginase_2"/>
    <property type="match status" value="1"/>
</dbReference>
<dbReference type="PANTHER" id="PTHR10188:SF6">
    <property type="entry name" value="N(4)-(BETA-N-ACETYLGLUCOSAMINYL)-L-ASPARAGINASE"/>
    <property type="match status" value="1"/>
</dbReference>
<dbReference type="AlphaFoldDB" id="A0A1W2BSU8"/>
<dbReference type="CDD" id="cd14949">
    <property type="entry name" value="Asparaginase_2_like_3"/>
    <property type="match status" value="1"/>
</dbReference>
<dbReference type="RefSeq" id="WP_084288732.1">
    <property type="nucleotide sequence ID" value="NZ_FWYB01000002.1"/>
</dbReference>
<evidence type="ECO:0000256" key="3">
    <source>
        <dbReference type="PIRSR" id="PIRSR600246-3"/>
    </source>
</evidence>
<dbReference type="InterPro" id="IPR000246">
    <property type="entry name" value="Peptidase_T2"/>
</dbReference>
<keyword evidence="5" id="KW-1185">Reference proteome</keyword>
<dbReference type="OrthoDB" id="9780217at2"/>
<dbReference type="GO" id="GO:0016811">
    <property type="term" value="F:hydrolase activity, acting on carbon-nitrogen (but not peptide) bonds, in linear amides"/>
    <property type="evidence" value="ECO:0007669"/>
    <property type="project" value="UniProtKB-ARBA"/>
</dbReference>
<feature type="site" description="Cleavage; by autolysis" evidence="3">
    <location>
        <begin position="154"/>
        <end position="155"/>
    </location>
</feature>
<dbReference type="PANTHER" id="PTHR10188">
    <property type="entry name" value="L-ASPARAGINASE"/>
    <property type="match status" value="1"/>
</dbReference>